<evidence type="ECO:0000256" key="6">
    <source>
        <dbReference type="ARBA" id="ARBA00022989"/>
    </source>
</evidence>
<feature type="transmembrane region" description="Helical" evidence="8">
    <location>
        <begin position="175"/>
        <end position="198"/>
    </location>
</feature>
<comment type="similarity">
    <text evidence="2">Belongs to the BCCT transporter (TC 2.A.15) family.</text>
</comment>
<name>A0A520LKY3_9GAMM</name>
<dbReference type="GO" id="GO:0005886">
    <property type="term" value="C:plasma membrane"/>
    <property type="evidence" value="ECO:0007669"/>
    <property type="project" value="UniProtKB-SubCell"/>
</dbReference>
<feature type="transmembrane region" description="Helical" evidence="8">
    <location>
        <begin position="470"/>
        <end position="490"/>
    </location>
</feature>
<gene>
    <name evidence="9" type="ORF">EVB02_03120</name>
</gene>
<keyword evidence="7 8" id="KW-0472">Membrane</keyword>
<protein>
    <submittedName>
        <fullName evidence="9">BCCT family transporter</fullName>
    </submittedName>
</protein>
<accession>A0A520LKY3</accession>
<evidence type="ECO:0000256" key="8">
    <source>
        <dbReference type="SAM" id="Phobius"/>
    </source>
</evidence>
<feature type="transmembrane region" description="Helical" evidence="8">
    <location>
        <begin position="68"/>
        <end position="89"/>
    </location>
</feature>
<feature type="transmembrane region" description="Helical" evidence="8">
    <location>
        <begin position="252"/>
        <end position="280"/>
    </location>
</feature>
<evidence type="ECO:0000256" key="5">
    <source>
        <dbReference type="ARBA" id="ARBA00022692"/>
    </source>
</evidence>
<dbReference type="GO" id="GO:0022857">
    <property type="term" value="F:transmembrane transporter activity"/>
    <property type="evidence" value="ECO:0007669"/>
    <property type="project" value="InterPro"/>
</dbReference>
<feature type="transmembrane region" description="Helical" evidence="8">
    <location>
        <begin position="314"/>
        <end position="332"/>
    </location>
</feature>
<evidence type="ECO:0000313" key="9">
    <source>
        <dbReference type="EMBL" id="RZO05785.1"/>
    </source>
</evidence>
<feature type="transmembrane region" description="Helical" evidence="8">
    <location>
        <begin position="444"/>
        <end position="464"/>
    </location>
</feature>
<dbReference type="EMBL" id="SHBO01000036">
    <property type="protein sequence ID" value="RZO05785.1"/>
    <property type="molecule type" value="Genomic_DNA"/>
</dbReference>
<feature type="transmembrane region" description="Helical" evidence="8">
    <location>
        <begin position="127"/>
        <end position="145"/>
    </location>
</feature>
<feature type="transmembrane region" description="Helical" evidence="8">
    <location>
        <begin position="399"/>
        <end position="432"/>
    </location>
</feature>
<comment type="caution">
    <text evidence="9">The sequence shown here is derived from an EMBL/GenBank/DDBJ whole genome shotgun (WGS) entry which is preliminary data.</text>
</comment>
<dbReference type="Proteomes" id="UP000318148">
    <property type="component" value="Unassembled WGS sequence"/>
</dbReference>
<sequence length="498" mass="54335">MILWVGIYPTEAGSFLMEMQLWSTQALGAWYIYATAFFMIACLLLAMFPRTGSVKLGVQSDKPEFNTFTWLSMMFGAGIGIGMLTYSTAEPIFHLSQNPDTIRGISSSLNADNVRNAFKWTLLHNGLTAWACYGVVGISLAYMSYKKGLPLSVRSVLQPLFGKYLSGGLGHTIDIVAILATIVGLSVTIGYGVSQFASGLFNITQFDWLVGENSQPTIGAQLLGLLLIIGASCLSAMSGLHKGIKWLSNINMILSLVLILFFMLFGASVFAFKTFFITIYDYLLALPEMSFTVWNSNDSEIIGKLQSWQSSWTIFYWAWWIAFAPFVGIFLARVSKGRTIREYVFGAIIVPSLICLVWFAFIGGTAIDLELSGEAQGSIINTDISNQLFATVNLITSEGFAATLSVIIVILLLTFLITSADSGILIINTLASGGSSDRREVKHIIVWGVIFALLIGTLLFAGGMDALRSVMIIGALPFSIVMVLMGISFLKTCLEDKD</sequence>
<keyword evidence="5 8" id="KW-0812">Transmembrane</keyword>
<dbReference type="PANTHER" id="PTHR30047">
    <property type="entry name" value="HIGH-AFFINITY CHOLINE TRANSPORT PROTEIN-RELATED"/>
    <property type="match status" value="1"/>
</dbReference>
<evidence type="ECO:0000256" key="3">
    <source>
        <dbReference type="ARBA" id="ARBA00022448"/>
    </source>
</evidence>
<feature type="transmembrane region" description="Helical" evidence="8">
    <location>
        <begin position="218"/>
        <end position="240"/>
    </location>
</feature>
<keyword evidence="3" id="KW-0813">Transport</keyword>
<dbReference type="PANTHER" id="PTHR30047:SF7">
    <property type="entry name" value="HIGH-AFFINITY CHOLINE TRANSPORT PROTEIN"/>
    <property type="match status" value="1"/>
</dbReference>
<dbReference type="PROSITE" id="PS01303">
    <property type="entry name" value="BCCT"/>
    <property type="match status" value="1"/>
</dbReference>
<evidence type="ECO:0000256" key="2">
    <source>
        <dbReference type="ARBA" id="ARBA00005658"/>
    </source>
</evidence>
<dbReference type="InterPro" id="IPR018093">
    <property type="entry name" value="BCCT_CS"/>
</dbReference>
<reference evidence="9 10" key="1">
    <citation type="submission" date="2019-02" db="EMBL/GenBank/DDBJ databases">
        <title>Prokaryotic population dynamics and viral predation in marine succession experiment using metagenomics: the confinement effect.</title>
        <authorList>
            <person name="Haro-Moreno J.M."/>
            <person name="Rodriguez-Valera F."/>
            <person name="Lopez-Perez M."/>
        </authorList>
    </citation>
    <scope>NUCLEOTIDE SEQUENCE [LARGE SCALE GENOMIC DNA]</scope>
    <source>
        <strain evidence="9">MED-G169</strain>
    </source>
</reference>
<dbReference type="InterPro" id="IPR000060">
    <property type="entry name" value="BCCT_transptr"/>
</dbReference>
<evidence type="ECO:0000256" key="7">
    <source>
        <dbReference type="ARBA" id="ARBA00023136"/>
    </source>
</evidence>
<evidence type="ECO:0000256" key="1">
    <source>
        <dbReference type="ARBA" id="ARBA00004651"/>
    </source>
</evidence>
<keyword evidence="4" id="KW-1003">Cell membrane</keyword>
<comment type="subcellular location">
    <subcellularLocation>
        <location evidence="1">Cell membrane</location>
        <topology evidence="1">Multi-pass membrane protein</topology>
    </subcellularLocation>
</comment>
<organism evidence="9 10">
    <name type="scientific">SAR92 clade bacterium</name>
    <dbReference type="NCBI Taxonomy" id="2315479"/>
    <lineage>
        <taxon>Bacteria</taxon>
        <taxon>Pseudomonadati</taxon>
        <taxon>Pseudomonadota</taxon>
        <taxon>Gammaproteobacteria</taxon>
        <taxon>Cellvibrionales</taxon>
        <taxon>Porticoccaceae</taxon>
        <taxon>SAR92 clade</taxon>
    </lineage>
</organism>
<feature type="transmembrane region" description="Helical" evidence="8">
    <location>
        <begin position="344"/>
        <end position="367"/>
    </location>
</feature>
<dbReference type="AlphaFoldDB" id="A0A520LKY3"/>
<evidence type="ECO:0000313" key="10">
    <source>
        <dbReference type="Proteomes" id="UP000318148"/>
    </source>
</evidence>
<keyword evidence="6 8" id="KW-1133">Transmembrane helix</keyword>
<feature type="transmembrane region" description="Helical" evidence="8">
    <location>
        <begin position="30"/>
        <end position="48"/>
    </location>
</feature>
<evidence type="ECO:0000256" key="4">
    <source>
        <dbReference type="ARBA" id="ARBA00022475"/>
    </source>
</evidence>
<dbReference type="Pfam" id="PF02028">
    <property type="entry name" value="BCCT"/>
    <property type="match status" value="1"/>
</dbReference>
<proteinExistence type="inferred from homology"/>